<feature type="chain" id="PRO_5025481851" evidence="2">
    <location>
        <begin position="18"/>
        <end position="439"/>
    </location>
</feature>
<dbReference type="Proteomes" id="UP000422569">
    <property type="component" value="Chromosome"/>
</dbReference>
<gene>
    <name evidence="3" type="ORF">F7D14_13980</name>
</gene>
<dbReference type="AlphaFoldDB" id="A0A6B8M9H4"/>
<dbReference type="Gene3D" id="3.40.190.10">
    <property type="entry name" value="Periplasmic binding protein-like II"/>
    <property type="match status" value="2"/>
</dbReference>
<name>A0A6B8M9H4_9HYPH</name>
<dbReference type="Pfam" id="PF13343">
    <property type="entry name" value="SBP_bac_6"/>
    <property type="match status" value="1"/>
</dbReference>
<feature type="signal peptide" evidence="2">
    <location>
        <begin position="1"/>
        <end position="17"/>
    </location>
</feature>
<sequence length="439" mass="48175">MCLHHIAILRSLRPALAAPALLVFCALAPANGEERKIVVVTSFPEELTTRYEQEFEKRHPGVHVQYVWKQSRDALAELSKPEQGGADVYWAPTLANFSILRERGAFRPIKVERAVLPGKLANQRISDPDGRFEAFDVAGYGVAMNAPLAASENLAAPKRWAELARPDYARRLVMPIPAKVGFSPALYDIFLQSEGWDAGWSLLSEMASEAALLDQGALPTAQVKEGKAVFGLTIDFFAVSAKANGAPVEMIYPARTAFLPAHIAMTASSPHIDDAQAFIDFALSKDGQKLMMERDSMRHPARPDAYDEKPAALVDPFKLPSNVILDYDFEIGRRRPPLVTLLFDLAIVENHAQNAALWRAIHAAEKSAPDEARARALAEARQFMSFMPVSNVEARDVAFLGKFGSRDAIDPATIAKWREEIAASRQKARDVLAGLGVAP</sequence>
<keyword evidence="1 2" id="KW-0732">Signal</keyword>
<dbReference type="PANTHER" id="PTHR30006:SF24">
    <property type="entry name" value="SLL0237 PROTEIN"/>
    <property type="match status" value="1"/>
</dbReference>
<dbReference type="EMBL" id="CP044331">
    <property type="protein sequence ID" value="QGM98472.1"/>
    <property type="molecule type" value="Genomic_DNA"/>
</dbReference>
<reference evidence="3 4" key="1">
    <citation type="submission" date="2019-09" db="EMBL/GenBank/DDBJ databases">
        <title>Isolation and complete genome sequencing of Methylocystis species.</title>
        <authorList>
            <person name="Rumah B.L."/>
            <person name="Stead C.E."/>
            <person name="Stevens B.C."/>
            <person name="Minton N.P."/>
            <person name="Grosse-Honebrink A."/>
            <person name="Zhang Y."/>
        </authorList>
    </citation>
    <scope>NUCLEOTIDE SEQUENCE [LARGE SCALE GENOMIC DNA]</scope>
    <source>
        <strain evidence="3 4">BRCS2</strain>
    </source>
</reference>
<dbReference type="PANTHER" id="PTHR30006">
    <property type="entry name" value="THIAMINE-BINDING PERIPLASMIC PROTEIN-RELATED"/>
    <property type="match status" value="1"/>
</dbReference>
<dbReference type="SUPFAM" id="SSF53850">
    <property type="entry name" value="Periplasmic binding protein-like II"/>
    <property type="match status" value="1"/>
</dbReference>
<evidence type="ECO:0000313" key="4">
    <source>
        <dbReference type="Proteomes" id="UP000422569"/>
    </source>
</evidence>
<protein>
    <submittedName>
        <fullName evidence="3">Extracellular solute-binding protein</fullName>
    </submittedName>
</protein>
<organism evidence="3 4">
    <name type="scientific">Methylocystis parvus</name>
    <dbReference type="NCBI Taxonomy" id="134"/>
    <lineage>
        <taxon>Bacteria</taxon>
        <taxon>Pseudomonadati</taxon>
        <taxon>Pseudomonadota</taxon>
        <taxon>Alphaproteobacteria</taxon>
        <taxon>Hyphomicrobiales</taxon>
        <taxon>Methylocystaceae</taxon>
        <taxon>Methylocystis</taxon>
    </lineage>
</organism>
<evidence type="ECO:0000256" key="2">
    <source>
        <dbReference type="SAM" id="SignalP"/>
    </source>
</evidence>
<keyword evidence="4" id="KW-1185">Reference proteome</keyword>
<dbReference type="KEGG" id="mpar:F7D14_13980"/>
<evidence type="ECO:0000256" key="1">
    <source>
        <dbReference type="ARBA" id="ARBA00022729"/>
    </source>
</evidence>
<evidence type="ECO:0000313" key="3">
    <source>
        <dbReference type="EMBL" id="QGM98472.1"/>
    </source>
</evidence>
<accession>A0A6B8M9H4</accession>
<proteinExistence type="predicted"/>